<organism evidence="3 4">
    <name type="scientific">Xylaria grammica</name>
    <dbReference type="NCBI Taxonomy" id="363999"/>
    <lineage>
        <taxon>Eukaryota</taxon>
        <taxon>Fungi</taxon>
        <taxon>Dikarya</taxon>
        <taxon>Ascomycota</taxon>
        <taxon>Pezizomycotina</taxon>
        <taxon>Sordariomycetes</taxon>
        <taxon>Xylariomycetidae</taxon>
        <taxon>Xylariales</taxon>
        <taxon>Xylariaceae</taxon>
        <taxon>Xylaria</taxon>
    </lineage>
</organism>
<dbReference type="Gene3D" id="3.30.420.10">
    <property type="entry name" value="Ribonuclease H-like superfamily/Ribonuclease H"/>
    <property type="match status" value="1"/>
</dbReference>
<dbReference type="EMBL" id="RYZI01000052">
    <property type="protein sequence ID" value="RWA12400.1"/>
    <property type="molecule type" value="Genomic_DNA"/>
</dbReference>
<dbReference type="InterPro" id="IPR040151">
    <property type="entry name" value="Gfd2/YDR514C-like"/>
</dbReference>
<evidence type="ECO:0000313" key="3">
    <source>
        <dbReference type="EMBL" id="RWA12400.1"/>
    </source>
</evidence>
<dbReference type="GO" id="GO:0005634">
    <property type="term" value="C:nucleus"/>
    <property type="evidence" value="ECO:0007669"/>
    <property type="project" value="TreeGrafter"/>
</dbReference>
<keyword evidence="4" id="KW-1185">Reference proteome</keyword>
<accession>A0A439DDB1</accession>
<dbReference type="AlphaFoldDB" id="A0A439DDB1"/>
<dbReference type="Pfam" id="PF21762">
    <property type="entry name" value="DEDDh_C"/>
    <property type="match status" value="1"/>
</dbReference>
<name>A0A439DDB1_9PEZI</name>
<dbReference type="STRING" id="363999.A0A439DDB1"/>
<proteinExistence type="predicted"/>
<protein>
    <recommendedName>
        <fullName evidence="2">Gfd2/YDR514C-like C-terminal domain-containing protein</fullName>
    </recommendedName>
</protein>
<reference evidence="3 4" key="1">
    <citation type="submission" date="2018-12" db="EMBL/GenBank/DDBJ databases">
        <title>Draft genome sequence of Xylaria grammica IHI A82.</title>
        <authorList>
            <person name="Buettner E."/>
            <person name="Kellner H."/>
        </authorList>
    </citation>
    <scope>NUCLEOTIDE SEQUENCE [LARGE SCALE GENOMIC DNA]</scope>
    <source>
        <strain evidence="3 4">IHI A82</strain>
    </source>
</reference>
<dbReference type="Proteomes" id="UP000286045">
    <property type="component" value="Unassembled WGS sequence"/>
</dbReference>
<dbReference type="InterPro" id="IPR012337">
    <property type="entry name" value="RNaseH-like_sf"/>
</dbReference>
<feature type="compositionally biased region" description="Basic and acidic residues" evidence="1">
    <location>
        <begin position="535"/>
        <end position="544"/>
    </location>
</feature>
<dbReference type="PANTHER" id="PTHR28083:SF1">
    <property type="entry name" value="GOOD FOR FULL DBP5 ACTIVITY PROTEIN 2"/>
    <property type="match status" value="1"/>
</dbReference>
<sequence>MSTAIMASKTRLYWDSGDSDDDINISMIPKASTSAQPLSPLPVSMQKGDTEISSTASSMTALHTLSSTYEAFNPVNLEFGVVSEKGYAFVPFKLVHDYPHMHVGKSNQKKVVEFFKEALFKGRTWDFFSQGDPTATHGPLLLVPTIQFELFLNIANHQLDGNLTIPKGSTGERFSLTFGEWDTPLPRFLGRADSASAVDALKARSHMLPADDLSHLAPSCYQMYRDKMDEINTSLRSAKRKRKLEVSKKKRIQRNKDSGRMLKRVQRYLGLRQATSHVPSDSLTTVGWDALKPAPFKPRESVRFVCVDAEAYEKDTRVVTEIGLAVLDTEDLIGICPGERGENWFPLVQAHHFRVEERRYMVNSKYVQGCPEAFNFGESQMISIKDINQVVGKVFNDEGCEDPRPIIIAGHDIRQDLKYLMRIGYDPWDVPLIVDEVDTKAMFQRIERNLDGRGLGMICAKLGIPGDNYHNAGNDAVYTLRAMITMAIKRTIEGLDRKEDPFAPGTDEWTDGDFDDGGCPKRSAPPANKDTGAQSKDESGNVRW</sequence>
<dbReference type="PANTHER" id="PTHR28083">
    <property type="entry name" value="GOOD FOR FULL DBP5 ACTIVITY PROTEIN 2"/>
    <property type="match status" value="1"/>
</dbReference>
<gene>
    <name evidence="3" type="ORF">EKO27_g2704</name>
</gene>
<feature type="region of interest" description="Disordered" evidence="1">
    <location>
        <begin position="497"/>
        <end position="544"/>
    </location>
</feature>
<dbReference type="GO" id="GO:0003676">
    <property type="term" value="F:nucleic acid binding"/>
    <property type="evidence" value="ECO:0007669"/>
    <property type="project" value="InterPro"/>
</dbReference>
<dbReference type="InterPro" id="IPR048519">
    <property type="entry name" value="Gfd2/YDR514C-like_C"/>
</dbReference>
<comment type="caution">
    <text evidence="3">The sequence shown here is derived from an EMBL/GenBank/DDBJ whole genome shotgun (WGS) entry which is preliminary data.</text>
</comment>
<feature type="domain" description="Gfd2/YDR514C-like C-terminal" evidence="2">
    <location>
        <begin position="304"/>
        <end position="486"/>
    </location>
</feature>
<evidence type="ECO:0000259" key="2">
    <source>
        <dbReference type="Pfam" id="PF21762"/>
    </source>
</evidence>
<evidence type="ECO:0000256" key="1">
    <source>
        <dbReference type="SAM" id="MobiDB-lite"/>
    </source>
</evidence>
<evidence type="ECO:0000313" key="4">
    <source>
        <dbReference type="Proteomes" id="UP000286045"/>
    </source>
</evidence>
<dbReference type="SUPFAM" id="SSF53098">
    <property type="entry name" value="Ribonuclease H-like"/>
    <property type="match status" value="1"/>
</dbReference>
<dbReference type="InterPro" id="IPR036397">
    <property type="entry name" value="RNaseH_sf"/>
</dbReference>